<name>A0A4S4MP70_9APHY</name>
<comment type="caution">
    <text evidence="5">The sequence shown here is derived from an EMBL/GenBank/DDBJ whole genome shotgun (WGS) entry which is preliminary data.</text>
</comment>
<protein>
    <recommendedName>
        <fullName evidence="7">DUF2828 domain-containing protein</fullName>
    </recommendedName>
</protein>
<dbReference type="InterPro" id="IPR011205">
    <property type="entry name" value="UCP015417_vWA"/>
</dbReference>
<evidence type="ECO:0000256" key="2">
    <source>
        <dbReference type="SAM" id="MobiDB-lite"/>
    </source>
</evidence>
<dbReference type="InterPro" id="IPR036465">
    <property type="entry name" value="vWFA_dom_sf"/>
</dbReference>
<dbReference type="Pfam" id="PF11443">
    <property type="entry name" value="DUF2828"/>
    <property type="match status" value="1"/>
</dbReference>
<keyword evidence="6" id="KW-1185">Reference proteome</keyword>
<evidence type="ECO:0008006" key="7">
    <source>
        <dbReference type="Google" id="ProtNLM"/>
    </source>
</evidence>
<gene>
    <name evidence="5" type="ORF">EUX98_g6351</name>
</gene>
<evidence type="ECO:0000259" key="4">
    <source>
        <dbReference type="Pfam" id="PF25043"/>
    </source>
</evidence>
<dbReference type="Gene3D" id="3.40.50.410">
    <property type="entry name" value="von Willebrand factor, type A domain"/>
    <property type="match status" value="1"/>
</dbReference>
<feature type="compositionally biased region" description="Basic and acidic residues" evidence="2">
    <location>
        <begin position="637"/>
        <end position="650"/>
    </location>
</feature>
<dbReference type="InterPro" id="IPR058580">
    <property type="entry name" value="DUF2828"/>
</dbReference>
<reference evidence="5 6" key="1">
    <citation type="submission" date="2019-02" db="EMBL/GenBank/DDBJ databases">
        <title>Genome sequencing of the rare red list fungi Antrodiella citrinella (Flaviporus citrinellus).</title>
        <authorList>
            <person name="Buettner E."/>
            <person name="Kellner H."/>
        </authorList>
    </citation>
    <scope>NUCLEOTIDE SEQUENCE [LARGE SCALE GENOMIC DNA]</scope>
    <source>
        <strain evidence="5 6">DSM 108506</strain>
    </source>
</reference>
<feature type="domain" description="DUF2828" evidence="3">
    <location>
        <begin position="59"/>
        <end position="434"/>
    </location>
</feature>
<evidence type="ECO:0000313" key="6">
    <source>
        <dbReference type="Proteomes" id="UP000308730"/>
    </source>
</evidence>
<proteinExistence type="predicted"/>
<accession>A0A4S4MP70</accession>
<dbReference type="AlphaFoldDB" id="A0A4S4MP70"/>
<keyword evidence="1" id="KW-0175">Coiled coil</keyword>
<feature type="domain" description="DUF7788" evidence="4">
    <location>
        <begin position="436"/>
        <end position="661"/>
    </location>
</feature>
<feature type="region of interest" description="Disordered" evidence="2">
    <location>
        <begin position="629"/>
        <end position="654"/>
    </location>
</feature>
<dbReference type="Proteomes" id="UP000308730">
    <property type="component" value="Unassembled WGS sequence"/>
</dbReference>
<dbReference type="SUPFAM" id="SSF53300">
    <property type="entry name" value="vWA-like"/>
    <property type="match status" value="1"/>
</dbReference>
<evidence type="ECO:0000259" key="3">
    <source>
        <dbReference type="Pfam" id="PF11443"/>
    </source>
</evidence>
<dbReference type="InterPro" id="IPR056690">
    <property type="entry name" value="DUF7788"/>
</dbReference>
<evidence type="ECO:0000313" key="5">
    <source>
        <dbReference type="EMBL" id="THH27836.1"/>
    </source>
</evidence>
<organism evidence="5 6">
    <name type="scientific">Antrodiella citrinella</name>
    <dbReference type="NCBI Taxonomy" id="2447956"/>
    <lineage>
        <taxon>Eukaryota</taxon>
        <taxon>Fungi</taxon>
        <taxon>Dikarya</taxon>
        <taxon>Basidiomycota</taxon>
        <taxon>Agaricomycotina</taxon>
        <taxon>Agaricomycetes</taxon>
        <taxon>Polyporales</taxon>
        <taxon>Steccherinaceae</taxon>
        <taxon>Antrodiella</taxon>
    </lineage>
</organism>
<dbReference type="PANTHER" id="PTHR31373">
    <property type="entry name" value="OS06G0652100 PROTEIN"/>
    <property type="match status" value="1"/>
</dbReference>
<evidence type="ECO:0000256" key="1">
    <source>
        <dbReference type="SAM" id="Coils"/>
    </source>
</evidence>
<dbReference type="Pfam" id="PF25043">
    <property type="entry name" value="DUF7788"/>
    <property type="match status" value="1"/>
</dbReference>
<dbReference type="EMBL" id="SGPM01000221">
    <property type="protein sequence ID" value="THH27836.1"/>
    <property type="molecule type" value="Genomic_DNA"/>
</dbReference>
<sequence>MPVHSICCHMLGTYNERRLDDLACPKSGARPSNSQINVYSRCHRFLPECPSPPHPRAHQSDKGVFYRAWGWLYEHHPRTAIQNLHLLVKPVCKIDRAGHLAPHGYWKDLLNLVCLVALDQIKDRWPTFLHSRVNYADHESRDETPKLKQKRAPEEVLATVARERAEAKERRAERHRELHRNISQKLESDPRFRALYIAVARLFADQLVADIQTLDKLDALPSGPEFKEERAALAHMVSFAGKWAPTPGCTHDRHSNMGTAISTLLHFSSMTFAPNGVTISAGSTTPVPPAEAHILRSFYQRWVLRPLRAHLCCPEPLMAANRWKEIKYTRVPSLAMKQNITQFYLHDPEGFEAYLESVEKGKKSISGATLLPHDILRDAMQYHSGPAMLREGSVKPHDMKKIAESRKKLVEVKSRATEAQWKTMLARVKEAGRLENSLAICDVSGSMGALDSSFYDGRHVDPIFPAVALSIVLAQVASPPFNGGFITFSERPEFIKLDTSQTLGEMAAQLVGTAWGMNTDFDAVFLDLLLPLAKEHQLKPEDMVKRLFVFSDMQFDESRGDTRSGDAWETNHDVIERAYREAGYEVPEIVYWNLAGSVTTTPVLAEKQGVALMSGFSPNMMKVFMGEEDEDADWEDVGERKDRKEEEEKVPLTPREVMMKSLGKESFSGLVVVD</sequence>
<dbReference type="OrthoDB" id="1149618at2759"/>
<feature type="coiled-coil region" evidence="1">
    <location>
        <begin position="158"/>
        <end position="185"/>
    </location>
</feature>
<dbReference type="PANTHER" id="PTHR31373:SF27">
    <property type="entry name" value="TROVE DOMAIN-CONTAINING PROTEIN"/>
    <property type="match status" value="1"/>
</dbReference>
<dbReference type="PIRSF" id="PIRSF015417">
    <property type="entry name" value="T31B5_30_vWA"/>
    <property type="match status" value="1"/>
</dbReference>